<feature type="compositionally biased region" description="Basic residues" evidence="3">
    <location>
        <begin position="9"/>
        <end position="21"/>
    </location>
</feature>
<dbReference type="EMBL" id="FN648214">
    <property type="protein sequence ID" value="CBJ25915.1"/>
    <property type="molecule type" value="Genomic_DNA"/>
</dbReference>
<gene>
    <name evidence="5" type="ORF">Esi_0017_0119</name>
</gene>
<evidence type="ECO:0000256" key="1">
    <source>
        <dbReference type="ARBA" id="ARBA00022630"/>
    </source>
</evidence>
<feature type="region of interest" description="Disordered" evidence="3">
    <location>
        <begin position="194"/>
        <end position="237"/>
    </location>
</feature>
<evidence type="ECO:0000256" key="3">
    <source>
        <dbReference type="SAM" id="MobiDB-lite"/>
    </source>
</evidence>
<keyword evidence="2" id="KW-0274">FAD</keyword>
<dbReference type="GO" id="GO:0006744">
    <property type="term" value="P:ubiquinone biosynthetic process"/>
    <property type="evidence" value="ECO:0007669"/>
    <property type="project" value="TreeGrafter"/>
</dbReference>
<keyword evidence="6" id="KW-1185">Reference proteome</keyword>
<evidence type="ECO:0000313" key="5">
    <source>
        <dbReference type="EMBL" id="CBJ25915.1"/>
    </source>
</evidence>
<dbReference type="Proteomes" id="UP000002630">
    <property type="component" value="Linkage Group LG24"/>
</dbReference>
<evidence type="ECO:0000313" key="6">
    <source>
        <dbReference type="Proteomes" id="UP000002630"/>
    </source>
</evidence>
<dbReference type="GO" id="GO:0071949">
    <property type="term" value="F:FAD binding"/>
    <property type="evidence" value="ECO:0007669"/>
    <property type="project" value="InterPro"/>
</dbReference>
<feature type="compositionally biased region" description="Low complexity" evidence="3">
    <location>
        <begin position="219"/>
        <end position="237"/>
    </location>
</feature>
<dbReference type="InParanoid" id="D7FML8"/>
<feature type="region of interest" description="Disordered" evidence="3">
    <location>
        <begin position="599"/>
        <end position="640"/>
    </location>
</feature>
<evidence type="ECO:0000259" key="4">
    <source>
        <dbReference type="Pfam" id="PF01494"/>
    </source>
</evidence>
<reference evidence="5 6" key="1">
    <citation type="journal article" date="2010" name="Nature">
        <title>The Ectocarpus genome and the independent evolution of multicellularity in brown algae.</title>
        <authorList>
            <person name="Cock J.M."/>
            <person name="Sterck L."/>
            <person name="Rouze P."/>
            <person name="Scornet D."/>
            <person name="Allen A.E."/>
            <person name="Amoutzias G."/>
            <person name="Anthouard V."/>
            <person name="Artiguenave F."/>
            <person name="Aury J.M."/>
            <person name="Badger J.H."/>
            <person name="Beszteri B."/>
            <person name="Billiau K."/>
            <person name="Bonnet E."/>
            <person name="Bothwell J.H."/>
            <person name="Bowler C."/>
            <person name="Boyen C."/>
            <person name="Brownlee C."/>
            <person name="Carrano C.J."/>
            <person name="Charrier B."/>
            <person name="Cho G.Y."/>
            <person name="Coelho S.M."/>
            <person name="Collen J."/>
            <person name="Corre E."/>
            <person name="Da Silva C."/>
            <person name="Delage L."/>
            <person name="Delaroque N."/>
            <person name="Dittami S.M."/>
            <person name="Doulbeau S."/>
            <person name="Elias M."/>
            <person name="Farnham G."/>
            <person name="Gachon C.M."/>
            <person name="Gschloessl B."/>
            <person name="Heesch S."/>
            <person name="Jabbari K."/>
            <person name="Jubin C."/>
            <person name="Kawai H."/>
            <person name="Kimura K."/>
            <person name="Kloareg B."/>
            <person name="Kupper F.C."/>
            <person name="Lang D."/>
            <person name="Le Bail A."/>
            <person name="Leblanc C."/>
            <person name="Lerouge P."/>
            <person name="Lohr M."/>
            <person name="Lopez P.J."/>
            <person name="Martens C."/>
            <person name="Maumus F."/>
            <person name="Michel G."/>
            <person name="Miranda-Saavedra D."/>
            <person name="Morales J."/>
            <person name="Moreau H."/>
            <person name="Motomura T."/>
            <person name="Nagasato C."/>
            <person name="Napoli C.A."/>
            <person name="Nelson D.R."/>
            <person name="Nyvall-Collen P."/>
            <person name="Peters A.F."/>
            <person name="Pommier C."/>
            <person name="Potin P."/>
            <person name="Poulain J."/>
            <person name="Quesneville H."/>
            <person name="Read B."/>
            <person name="Rensing S.A."/>
            <person name="Ritter A."/>
            <person name="Rousvoal S."/>
            <person name="Samanta M."/>
            <person name="Samson G."/>
            <person name="Schroeder D.C."/>
            <person name="Segurens B."/>
            <person name="Strittmatter M."/>
            <person name="Tonon T."/>
            <person name="Tregear J.W."/>
            <person name="Valentin K."/>
            <person name="von Dassow P."/>
            <person name="Yamagishi T."/>
            <person name="Van de Peer Y."/>
            <person name="Wincker P."/>
        </authorList>
    </citation>
    <scope>NUCLEOTIDE SEQUENCE [LARGE SCALE GENOMIC DNA]</scope>
    <source>
        <strain evidence="6">Ec32 / CCAP1310/4</strain>
    </source>
</reference>
<dbReference type="OrthoDB" id="1716816at2759"/>
<evidence type="ECO:0000256" key="2">
    <source>
        <dbReference type="ARBA" id="ARBA00022827"/>
    </source>
</evidence>
<dbReference type="GO" id="GO:0005739">
    <property type="term" value="C:mitochondrion"/>
    <property type="evidence" value="ECO:0007669"/>
    <property type="project" value="TreeGrafter"/>
</dbReference>
<accession>D7FML8</accession>
<sequence>MPVSSLRAGLKRPRPLSHHHGSAASFTNSNSRQQGQEEGLDASTPVAIVGAGPAGLTLSTLLSKFGVPSILLERAPELPTHPQAHFINLRSMEIMRHAFGGLDRKVLEMCPPQEEWRDFVVCSTVLGRQLARVDNFYGGEAERRALSPTGVAHLSQNVLLPLLLQEAQRVAVESCPSTKILFNAEMTGLRRLEGVGSNNSTGNTSPHSQLELSVRHHLSPSGGPAAATAAASTPNSTRASSVSCKYIIAADGAGSSVRAAAGLRLSGRRDLGHVVNIHFRCEGLGELLLGEGGGGKRQRPGMLYFVYNEETICVLVAHNVRKGEWACQVPFFPPHQTAEFFTRERSLSIIREALGPGGGVLDIEICSVRPWTMNALVADRYFTGGFSSEGTGVAAEQGTGVESGGVFLAGDAAHQFPPAGGFGLNTGVQDAHNLAWKLAAVHHGLASPDLLLTYEQERRPVAMRNATLSVRNLKRSLRVLETLGVDPSLGASPNLMDQLVRSPLTLNWGGGIRDMAASLLGKTSAAESAEERSERILRLGRRQLESLREEGHPYGESRVRDLRRLLAEGGGLPLLFPEHDVGFTYGGHGAALLAASGGRAAGVGPPPTSRSSRPLPAAGFSSRPPAVRRNGQGHGDNTGAFRAAPCSIRLGGRMPHFFLRPPSSSSSSLLSTVDLPDQIRGLLLDCFGSELSSATPELASLASVLIVYSSERDGMAMVGTDTSWHSRTSRSSPLVVLTVSPPSPGSTVSSSISNDQHNTAITSPAPSIENLREYLDYREEIVPTQPGWVLPMRAVDGSGGKLGEALAAARTEAVLLRPDGHIAWLAPRRTGGTGKGEGDPALVGDLERALGAVYML</sequence>
<dbReference type="eggNOG" id="KOG3855">
    <property type="taxonomic scope" value="Eukaryota"/>
</dbReference>
<dbReference type="GO" id="GO:0016709">
    <property type="term" value="F:oxidoreductase activity, acting on paired donors, with incorporation or reduction of molecular oxygen, NAD(P)H as one donor, and incorporation of one atom of oxygen"/>
    <property type="evidence" value="ECO:0007669"/>
    <property type="project" value="UniProtKB-ARBA"/>
</dbReference>
<dbReference type="PRINTS" id="PR00420">
    <property type="entry name" value="RNGMNOXGNASE"/>
</dbReference>
<feature type="compositionally biased region" description="Polar residues" evidence="3">
    <location>
        <begin position="24"/>
        <end position="36"/>
    </location>
</feature>
<dbReference type="InterPro" id="IPR002938">
    <property type="entry name" value="FAD-bd"/>
</dbReference>
<dbReference type="InterPro" id="IPR050641">
    <property type="entry name" value="RIFMO-like"/>
</dbReference>
<feature type="domain" description="FAD-binding" evidence="4">
    <location>
        <begin position="228"/>
        <end position="384"/>
    </location>
</feature>
<dbReference type="Pfam" id="PF01494">
    <property type="entry name" value="FAD_binding_3"/>
    <property type="match status" value="3"/>
</dbReference>
<dbReference type="EC" id="1.14.-.-" evidence="5"/>
<proteinExistence type="predicted"/>
<dbReference type="SUPFAM" id="SSF51905">
    <property type="entry name" value="FAD/NAD(P)-binding domain"/>
    <property type="match status" value="1"/>
</dbReference>
<organism evidence="5 6">
    <name type="scientific">Ectocarpus siliculosus</name>
    <name type="common">Brown alga</name>
    <name type="synonym">Conferva siliculosa</name>
    <dbReference type="NCBI Taxonomy" id="2880"/>
    <lineage>
        <taxon>Eukaryota</taxon>
        <taxon>Sar</taxon>
        <taxon>Stramenopiles</taxon>
        <taxon>Ochrophyta</taxon>
        <taxon>PX clade</taxon>
        <taxon>Phaeophyceae</taxon>
        <taxon>Ectocarpales</taxon>
        <taxon>Ectocarpaceae</taxon>
        <taxon>Ectocarpus</taxon>
    </lineage>
</organism>
<dbReference type="EMBL" id="FN649749">
    <property type="protein sequence ID" value="CBJ25915.1"/>
    <property type="molecule type" value="Genomic_DNA"/>
</dbReference>
<dbReference type="InterPro" id="IPR036188">
    <property type="entry name" value="FAD/NAD-bd_sf"/>
</dbReference>
<keyword evidence="5" id="KW-0503">Monooxygenase</keyword>
<keyword evidence="1" id="KW-0285">Flavoprotein</keyword>
<dbReference type="PANTHER" id="PTHR43004">
    <property type="entry name" value="TRK SYSTEM POTASSIUM UPTAKE PROTEIN"/>
    <property type="match status" value="1"/>
</dbReference>
<feature type="domain" description="FAD-binding" evidence="4">
    <location>
        <begin position="44"/>
        <end position="188"/>
    </location>
</feature>
<feature type="region of interest" description="Disordered" evidence="3">
    <location>
        <begin position="1"/>
        <end position="40"/>
    </location>
</feature>
<keyword evidence="5" id="KW-0560">Oxidoreductase</keyword>
<name>D7FML8_ECTSI</name>
<dbReference type="Gene3D" id="3.30.9.10">
    <property type="entry name" value="D-Amino Acid Oxidase, subunit A, domain 2"/>
    <property type="match status" value="1"/>
</dbReference>
<feature type="compositionally biased region" description="Polar residues" evidence="3">
    <location>
        <begin position="196"/>
        <end position="211"/>
    </location>
</feature>
<dbReference type="Gene3D" id="3.50.50.60">
    <property type="entry name" value="FAD/NAD(P)-binding domain"/>
    <property type="match status" value="1"/>
</dbReference>
<dbReference type="STRING" id="2880.D7FML8"/>
<feature type="domain" description="FAD-binding" evidence="4">
    <location>
        <begin position="399"/>
        <end position="466"/>
    </location>
</feature>
<protein>
    <submittedName>
        <fullName evidence="5">Monooxygenase</fullName>
        <ecNumber evidence="5">1.14.-.-</ecNumber>
    </submittedName>
</protein>
<dbReference type="Gene3D" id="3.40.30.120">
    <property type="match status" value="1"/>
</dbReference>
<dbReference type="PANTHER" id="PTHR43004:SF6">
    <property type="entry name" value="FAD_NAD(P)-BINDING OXIDOREDUCTASE FAMILY PROTEIN"/>
    <property type="match status" value="1"/>
</dbReference>
<dbReference type="AlphaFoldDB" id="D7FML8"/>